<proteinExistence type="predicted"/>
<dbReference type="EMBL" id="BOOJ01000052">
    <property type="protein sequence ID" value="GIH95304.1"/>
    <property type="molecule type" value="Genomic_DNA"/>
</dbReference>
<protein>
    <submittedName>
        <fullName evidence="1">Uncharacterized protein</fullName>
    </submittedName>
</protein>
<reference evidence="1 2" key="1">
    <citation type="submission" date="2021-01" db="EMBL/GenBank/DDBJ databases">
        <title>Whole genome shotgun sequence of Planobispora siamensis NBRC 107568.</title>
        <authorList>
            <person name="Komaki H."/>
            <person name="Tamura T."/>
        </authorList>
    </citation>
    <scope>NUCLEOTIDE SEQUENCE [LARGE SCALE GENOMIC DNA]</scope>
    <source>
        <strain evidence="1 2">NBRC 107568</strain>
    </source>
</reference>
<keyword evidence="2" id="KW-1185">Reference proteome</keyword>
<gene>
    <name evidence="1" type="ORF">Psi01_59340</name>
</gene>
<organism evidence="1 2">
    <name type="scientific">Planobispora siamensis</name>
    <dbReference type="NCBI Taxonomy" id="936338"/>
    <lineage>
        <taxon>Bacteria</taxon>
        <taxon>Bacillati</taxon>
        <taxon>Actinomycetota</taxon>
        <taxon>Actinomycetes</taxon>
        <taxon>Streptosporangiales</taxon>
        <taxon>Streptosporangiaceae</taxon>
        <taxon>Planobispora</taxon>
    </lineage>
</organism>
<sequence>MATTAAAAASITISNVDKPGRQWRETHPATLSPIDPGHGLPTVYLVTVPEITARFYGCRRMADRVIGGITRVRNGWAVVAYRDREGFLFRGGVGYYLPIDATSRAQAVRMLLTYWHTDFHPDRRVEQITDRDWRRL</sequence>
<dbReference type="RefSeq" id="WP_204067403.1">
    <property type="nucleotide sequence ID" value="NZ_BOOJ01000052.1"/>
</dbReference>
<evidence type="ECO:0000313" key="1">
    <source>
        <dbReference type="EMBL" id="GIH95304.1"/>
    </source>
</evidence>
<accession>A0A8J3SN01</accession>
<dbReference type="AlphaFoldDB" id="A0A8J3SN01"/>
<evidence type="ECO:0000313" key="2">
    <source>
        <dbReference type="Proteomes" id="UP000619788"/>
    </source>
</evidence>
<dbReference type="Proteomes" id="UP000619788">
    <property type="component" value="Unassembled WGS sequence"/>
</dbReference>
<name>A0A8J3SN01_9ACTN</name>
<comment type="caution">
    <text evidence="1">The sequence shown here is derived from an EMBL/GenBank/DDBJ whole genome shotgun (WGS) entry which is preliminary data.</text>
</comment>